<evidence type="ECO:0000256" key="2">
    <source>
        <dbReference type="ARBA" id="ARBA00022741"/>
    </source>
</evidence>
<dbReference type="GO" id="GO:0004386">
    <property type="term" value="F:helicase activity"/>
    <property type="evidence" value="ECO:0007669"/>
    <property type="project" value="UniProtKB-KW"/>
</dbReference>
<dbReference type="STRING" id="3088.A0A383W5C1"/>
<accession>A0A383W5C1</accession>
<dbReference type="InterPro" id="IPR036494">
    <property type="entry name" value="Ku_C_sf"/>
</dbReference>
<sequence>MASRGKEAAVVVLDVGPHMASYLPALRKSVFLLAESKLLNHSSHELAVVLFGTTGTANEVYDEMGPEEGEQYRHISVVQPLACPDLKCLKTINSISSERGSSDHVSALLVGVDLLKKAVAARPSAFKGHKRLLLISSFDTQVEELDPETCTDVAAQLTQAGLSLEVYGVGDGAPARSEAAAAQRASNLAGLHELLAQAAGSYRALPSEVSMAAIFTLKETASTGYKASLAIGTKCRIEVQVYKKTAKQPLPSLKLYSPPTAAGGSGLVTRETEYRDPTDRDHVLAAEEKQKGYKYGQQLVPVEDDALLAYKPEPCLELLGFTARENVPRWHYSAECYVALGVTAPDALALSALVRGLAKQDKVAVLRYLGTSRGSSIMLMAGSPQVAPDASLLQQDCLLLNRLPFADDMRQLLFKDFTQYKADPSKQHLYPSTDGMKAMRQLVKNLSLAPATTAAAGATQQTQTQATQQGSSQQPAAAAAAAAAAGPVREQLVPEDTLNPMLQRFYWFIGQRALDPQFQVPDAKDDVLAAAVLDQAPAGSLPAGTEQLLAALPKHFPITERVPAAPTAEAGADAAAGTSAAAAAAGGAAMAPAAAAAVVADESGVRLVSEVTDDAPLESFAALLQHGQIDKAFTGMQRVVRQLVEASIGPRQFPRAVQAVTALRQAAVQQGRPAAFNAYLDQLRDAFKPNPAKRAFWQQLMQQQLGPISDDEAPGAGVSRAAAEQYVQLHGAAQQAAPEPAKPAPMAVDEEDDEFAGMD</sequence>
<keyword evidence="3" id="KW-0227">DNA damage</keyword>
<evidence type="ECO:0000256" key="6">
    <source>
        <dbReference type="ARBA" id="ARBA00022840"/>
    </source>
</evidence>
<keyword evidence="7" id="KW-0238">DNA-binding</keyword>
<dbReference type="GO" id="GO:0000723">
    <property type="term" value="P:telomere maintenance"/>
    <property type="evidence" value="ECO:0007669"/>
    <property type="project" value="TreeGrafter"/>
</dbReference>
<dbReference type="GO" id="GO:0006303">
    <property type="term" value="P:double-strand break repair via nonhomologous end joining"/>
    <property type="evidence" value="ECO:0007669"/>
    <property type="project" value="InterPro"/>
</dbReference>
<proteinExistence type="predicted"/>
<dbReference type="Gene3D" id="1.10.1600.10">
    <property type="match status" value="1"/>
</dbReference>
<gene>
    <name evidence="13" type="ORF">BQ4739_LOCUS12523</name>
</gene>
<keyword evidence="9" id="KW-0234">DNA repair</keyword>
<dbReference type="SUPFAM" id="SSF53300">
    <property type="entry name" value="vWA-like"/>
    <property type="match status" value="1"/>
</dbReference>
<dbReference type="AlphaFoldDB" id="A0A383W5C1"/>
<evidence type="ECO:0000259" key="12">
    <source>
        <dbReference type="SMART" id="SM00559"/>
    </source>
</evidence>
<evidence type="ECO:0000256" key="3">
    <source>
        <dbReference type="ARBA" id="ARBA00022763"/>
    </source>
</evidence>
<dbReference type="GO" id="GO:0005524">
    <property type="term" value="F:ATP binding"/>
    <property type="evidence" value="ECO:0007669"/>
    <property type="project" value="UniProtKB-KW"/>
</dbReference>
<dbReference type="EMBL" id="FNXT01001126">
    <property type="protein sequence ID" value="SZX72339.1"/>
    <property type="molecule type" value="Genomic_DNA"/>
</dbReference>
<evidence type="ECO:0000256" key="5">
    <source>
        <dbReference type="ARBA" id="ARBA00022806"/>
    </source>
</evidence>
<dbReference type="PANTHER" id="PTHR12604">
    <property type="entry name" value="KU AUTOANTIGEN DNA HELICASE"/>
    <property type="match status" value="1"/>
</dbReference>
<evidence type="ECO:0000256" key="7">
    <source>
        <dbReference type="ARBA" id="ARBA00023125"/>
    </source>
</evidence>
<evidence type="ECO:0000256" key="10">
    <source>
        <dbReference type="ARBA" id="ARBA00023242"/>
    </source>
</evidence>
<dbReference type="GO" id="GO:0006310">
    <property type="term" value="P:DNA recombination"/>
    <property type="evidence" value="ECO:0007669"/>
    <property type="project" value="UniProtKB-KW"/>
</dbReference>
<dbReference type="InterPro" id="IPR016194">
    <property type="entry name" value="SPOC-like_C_dom_sf"/>
</dbReference>
<feature type="compositionally biased region" description="Acidic residues" evidence="11">
    <location>
        <begin position="748"/>
        <end position="759"/>
    </location>
</feature>
<reference evidence="13 14" key="1">
    <citation type="submission" date="2016-10" db="EMBL/GenBank/DDBJ databases">
        <authorList>
            <person name="Cai Z."/>
        </authorList>
    </citation>
    <scope>NUCLEOTIDE SEQUENCE [LARGE SCALE GENOMIC DNA]</scope>
</reference>
<evidence type="ECO:0000313" key="14">
    <source>
        <dbReference type="Proteomes" id="UP000256970"/>
    </source>
</evidence>
<organism evidence="13 14">
    <name type="scientific">Tetradesmus obliquus</name>
    <name type="common">Green alga</name>
    <name type="synonym">Acutodesmus obliquus</name>
    <dbReference type="NCBI Taxonomy" id="3088"/>
    <lineage>
        <taxon>Eukaryota</taxon>
        <taxon>Viridiplantae</taxon>
        <taxon>Chlorophyta</taxon>
        <taxon>core chlorophytes</taxon>
        <taxon>Chlorophyceae</taxon>
        <taxon>CS clade</taxon>
        <taxon>Sphaeropleales</taxon>
        <taxon>Scenedesmaceae</taxon>
        <taxon>Tetradesmus</taxon>
    </lineage>
</organism>
<dbReference type="GO" id="GO:0043564">
    <property type="term" value="C:Ku70:Ku80 complex"/>
    <property type="evidence" value="ECO:0007669"/>
    <property type="project" value="TreeGrafter"/>
</dbReference>
<dbReference type="InterPro" id="IPR005161">
    <property type="entry name" value="Ku_N"/>
</dbReference>
<dbReference type="GO" id="GO:0016787">
    <property type="term" value="F:hydrolase activity"/>
    <property type="evidence" value="ECO:0007669"/>
    <property type="project" value="UniProtKB-KW"/>
</dbReference>
<dbReference type="InterPro" id="IPR036465">
    <property type="entry name" value="vWFA_dom_sf"/>
</dbReference>
<dbReference type="Pfam" id="PF03731">
    <property type="entry name" value="Ku_N"/>
    <property type="match status" value="1"/>
</dbReference>
<keyword evidence="6" id="KW-0067">ATP-binding</keyword>
<protein>
    <recommendedName>
        <fullName evidence="12">Ku domain-containing protein</fullName>
    </recommendedName>
</protein>
<dbReference type="SUPFAM" id="SSF100939">
    <property type="entry name" value="SPOC domain-like"/>
    <property type="match status" value="1"/>
</dbReference>
<dbReference type="Proteomes" id="UP000256970">
    <property type="component" value="Unassembled WGS sequence"/>
</dbReference>
<dbReference type="GO" id="GO:0003690">
    <property type="term" value="F:double-stranded DNA binding"/>
    <property type="evidence" value="ECO:0007669"/>
    <property type="project" value="TreeGrafter"/>
</dbReference>
<dbReference type="PANTHER" id="PTHR12604:SF4">
    <property type="entry name" value="X-RAY REPAIR CROSS-COMPLEMENTING PROTEIN 5"/>
    <property type="match status" value="1"/>
</dbReference>
<keyword evidence="8" id="KW-0233">DNA recombination</keyword>
<dbReference type="GO" id="GO:0042162">
    <property type="term" value="F:telomeric DNA binding"/>
    <property type="evidence" value="ECO:0007669"/>
    <property type="project" value="TreeGrafter"/>
</dbReference>
<name>A0A383W5C1_TETOB</name>
<dbReference type="Gene3D" id="2.40.290.10">
    <property type="match status" value="1"/>
</dbReference>
<dbReference type="SMART" id="SM00559">
    <property type="entry name" value="Ku78"/>
    <property type="match status" value="1"/>
</dbReference>
<comment type="subcellular location">
    <subcellularLocation>
        <location evidence="1">Nucleus</location>
    </subcellularLocation>
</comment>
<dbReference type="InterPro" id="IPR006164">
    <property type="entry name" value="DNA_bd_Ku70/Ku80"/>
</dbReference>
<keyword evidence="5" id="KW-0347">Helicase</keyword>
<feature type="region of interest" description="Disordered" evidence="11">
    <location>
        <begin position="454"/>
        <end position="478"/>
    </location>
</feature>
<evidence type="ECO:0000256" key="4">
    <source>
        <dbReference type="ARBA" id="ARBA00022801"/>
    </source>
</evidence>
<dbReference type="Pfam" id="PF02735">
    <property type="entry name" value="Ku"/>
    <property type="match status" value="1"/>
</dbReference>
<evidence type="ECO:0000256" key="1">
    <source>
        <dbReference type="ARBA" id="ARBA00004123"/>
    </source>
</evidence>
<evidence type="ECO:0000256" key="9">
    <source>
        <dbReference type="ARBA" id="ARBA00023204"/>
    </source>
</evidence>
<keyword evidence="2" id="KW-0547">Nucleotide-binding</keyword>
<keyword evidence="4" id="KW-0378">Hydrolase</keyword>
<evidence type="ECO:0000313" key="13">
    <source>
        <dbReference type="EMBL" id="SZX72339.1"/>
    </source>
</evidence>
<keyword evidence="10" id="KW-0539">Nucleus</keyword>
<feature type="compositionally biased region" description="Low complexity" evidence="11">
    <location>
        <begin position="732"/>
        <end position="747"/>
    </location>
</feature>
<dbReference type="Gene3D" id="3.40.50.410">
    <property type="entry name" value="von Willebrand factor, type A domain"/>
    <property type="match status" value="1"/>
</dbReference>
<evidence type="ECO:0000256" key="8">
    <source>
        <dbReference type="ARBA" id="ARBA00023172"/>
    </source>
</evidence>
<dbReference type="Gene3D" id="1.25.40.240">
    <property type="entry name" value="Ku, C-terminal domain"/>
    <property type="match status" value="1"/>
</dbReference>
<keyword evidence="14" id="KW-1185">Reference proteome</keyword>
<dbReference type="InterPro" id="IPR014893">
    <property type="entry name" value="Ku_PK_bind"/>
</dbReference>
<dbReference type="Pfam" id="PF08785">
    <property type="entry name" value="Ku_PK_bind"/>
    <property type="match status" value="1"/>
</dbReference>
<evidence type="ECO:0000256" key="11">
    <source>
        <dbReference type="SAM" id="MobiDB-lite"/>
    </source>
</evidence>
<dbReference type="SUPFAM" id="SSF101420">
    <property type="entry name" value="C-terminal domain of Ku80"/>
    <property type="match status" value="1"/>
</dbReference>
<feature type="domain" description="Ku" evidence="12">
    <location>
        <begin position="281"/>
        <end position="420"/>
    </location>
</feature>
<feature type="region of interest" description="Disordered" evidence="11">
    <location>
        <begin position="729"/>
        <end position="759"/>
    </location>
</feature>